<comment type="caution">
    <text evidence="1">The sequence shown here is derived from an EMBL/GenBank/DDBJ whole genome shotgun (WGS) entry which is preliminary data.</text>
</comment>
<dbReference type="Proteomes" id="UP001623600">
    <property type="component" value="Unassembled WGS sequence"/>
</dbReference>
<keyword evidence="2" id="KW-1185">Reference proteome</keyword>
<sequence>MEVKPEIIITHSPRHMFITDINDEQFSVL</sequence>
<evidence type="ECO:0000313" key="2">
    <source>
        <dbReference type="Proteomes" id="UP001623600"/>
    </source>
</evidence>
<protein>
    <submittedName>
        <fullName evidence="1">Uncharacterized protein</fullName>
    </submittedName>
</protein>
<gene>
    <name evidence="1" type="ORF">ACJDTP_16560</name>
</gene>
<proteinExistence type="predicted"/>
<evidence type="ECO:0000313" key="1">
    <source>
        <dbReference type="EMBL" id="MFL0166682.1"/>
    </source>
</evidence>
<name>A0ABW8S8Y2_9CLOT</name>
<accession>A0ABW8S8Y2</accession>
<reference evidence="1 2" key="1">
    <citation type="submission" date="2024-11" db="EMBL/GenBank/DDBJ databases">
        <authorList>
            <person name="Heng Y.C."/>
            <person name="Lim A.C.H."/>
            <person name="Lee J.K.Y."/>
            <person name="Kittelmann S."/>
        </authorList>
    </citation>
    <scope>NUCLEOTIDE SEQUENCE [LARGE SCALE GENOMIC DNA]</scope>
    <source>
        <strain evidence="1 2">WILCCON 0112</strain>
    </source>
</reference>
<dbReference type="RefSeq" id="WP_406761853.1">
    <property type="nucleotide sequence ID" value="NZ_JBJIAB010000022.1"/>
</dbReference>
<organism evidence="1 2">
    <name type="scientific">Candidatus Clostridium helianthi</name>
    <dbReference type="NCBI Taxonomy" id="3381660"/>
    <lineage>
        <taxon>Bacteria</taxon>
        <taxon>Bacillati</taxon>
        <taxon>Bacillota</taxon>
        <taxon>Clostridia</taxon>
        <taxon>Eubacteriales</taxon>
        <taxon>Clostridiaceae</taxon>
        <taxon>Clostridium</taxon>
    </lineage>
</organism>
<dbReference type="EMBL" id="JBJIAB010000022">
    <property type="protein sequence ID" value="MFL0166682.1"/>
    <property type="molecule type" value="Genomic_DNA"/>
</dbReference>